<dbReference type="InterPro" id="IPR008979">
    <property type="entry name" value="Galactose-bd-like_sf"/>
</dbReference>
<dbReference type="Proteomes" id="UP000660680">
    <property type="component" value="Unassembled WGS sequence"/>
</dbReference>
<dbReference type="AlphaFoldDB" id="A0A918LHI4"/>
<dbReference type="Gene3D" id="2.60.120.260">
    <property type="entry name" value="Galactose-binding domain-like"/>
    <property type="match status" value="1"/>
</dbReference>
<reference evidence="2" key="1">
    <citation type="journal article" date="2014" name="Int. J. Syst. Evol. Microbiol.">
        <title>Complete genome sequence of Corynebacterium casei LMG S-19264T (=DSM 44701T), isolated from a smear-ripened cheese.</title>
        <authorList>
            <consortium name="US DOE Joint Genome Institute (JGI-PGF)"/>
            <person name="Walter F."/>
            <person name="Albersmeier A."/>
            <person name="Kalinowski J."/>
            <person name="Ruckert C."/>
        </authorList>
    </citation>
    <scope>NUCLEOTIDE SEQUENCE</scope>
    <source>
        <strain evidence="2">JCM 3276</strain>
    </source>
</reference>
<protein>
    <recommendedName>
        <fullName evidence="1">F5/8 type C domain-containing protein</fullName>
    </recommendedName>
</protein>
<reference evidence="2" key="2">
    <citation type="submission" date="2020-09" db="EMBL/GenBank/DDBJ databases">
        <authorList>
            <person name="Sun Q."/>
            <person name="Ohkuma M."/>
        </authorList>
    </citation>
    <scope>NUCLEOTIDE SEQUENCE</scope>
    <source>
        <strain evidence="2">JCM 3276</strain>
    </source>
</reference>
<evidence type="ECO:0000259" key="1">
    <source>
        <dbReference type="PROSITE" id="PS50022"/>
    </source>
</evidence>
<proteinExistence type="predicted"/>
<accession>A0A918LHI4</accession>
<dbReference type="InterPro" id="IPR000421">
    <property type="entry name" value="FA58C"/>
</dbReference>
<evidence type="ECO:0000313" key="2">
    <source>
        <dbReference type="EMBL" id="GGS51808.1"/>
    </source>
</evidence>
<sequence length="343" mass="35925">MQIGAAQVGVVQAGAAQGGAGQLGAVEGVRVAAALGELWAAYRRGDRELARLAARVDQVVRVELGERGEAVRAAVRLVVGPPGRAWGARLALMGVEVPEGQGAFVRAAVRAYDSAYAVSPSTVSSTFGHHGDHIPDRMADGDPGTYYWSAGPAVKGAAVVVDLGRVRRVHGVRLALGKSDRPNDYLHRGVLEFSVDGRHWYTVARLDGPLHEVRVRADIRYLRLRSTADQAQWLVVRDLSVIGCPVGKAADGDPATVFTVTAAPVELPLTPGPTASAIVVRAGADTARGGKVQVRMGGGWRTVGALAGPYTELPLPRGRATRVRIVPGATPLGVHEVTVRPAG</sequence>
<gene>
    <name evidence="2" type="ORF">GCM10010171_53580</name>
</gene>
<organism evidence="2 3">
    <name type="scientific">Actinokineospora fastidiosa</name>
    <dbReference type="NCBI Taxonomy" id="1816"/>
    <lineage>
        <taxon>Bacteria</taxon>
        <taxon>Bacillati</taxon>
        <taxon>Actinomycetota</taxon>
        <taxon>Actinomycetes</taxon>
        <taxon>Pseudonocardiales</taxon>
        <taxon>Pseudonocardiaceae</taxon>
        <taxon>Actinokineospora</taxon>
    </lineage>
</organism>
<dbReference type="SUPFAM" id="SSF49785">
    <property type="entry name" value="Galactose-binding domain-like"/>
    <property type="match status" value="1"/>
</dbReference>
<evidence type="ECO:0000313" key="3">
    <source>
        <dbReference type="Proteomes" id="UP000660680"/>
    </source>
</evidence>
<dbReference type="Pfam" id="PF00754">
    <property type="entry name" value="F5_F8_type_C"/>
    <property type="match status" value="1"/>
</dbReference>
<name>A0A918LHI4_9PSEU</name>
<keyword evidence="3" id="KW-1185">Reference proteome</keyword>
<dbReference type="PROSITE" id="PS50022">
    <property type="entry name" value="FA58C_3"/>
    <property type="match status" value="1"/>
</dbReference>
<dbReference type="EMBL" id="BMRB01000006">
    <property type="protein sequence ID" value="GGS51808.1"/>
    <property type="molecule type" value="Genomic_DNA"/>
</dbReference>
<feature type="domain" description="F5/8 type C" evidence="1">
    <location>
        <begin position="105"/>
        <end position="244"/>
    </location>
</feature>
<comment type="caution">
    <text evidence="2">The sequence shown here is derived from an EMBL/GenBank/DDBJ whole genome shotgun (WGS) entry which is preliminary data.</text>
</comment>